<feature type="compositionally biased region" description="Basic and acidic residues" evidence="1">
    <location>
        <begin position="84"/>
        <end position="95"/>
    </location>
</feature>
<keyword evidence="3" id="KW-1185">Reference proteome</keyword>
<feature type="compositionally biased region" description="Polar residues" evidence="1">
    <location>
        <begin position="73"/>
        <end position="83"/>
    </location>
</feature>
<evidence type="ECO:0000313" key="2">
    <source>
        <dbReference type="EMBL" id="KAJ8314110.1"/>
    </source>
</evidence>
<dbReference type="Proteomes" id="UP001217089">
    <property type="component" value="Unassembled WGS sequence"/>
</dbReference>
<feature type="region of interest" description="Disordered" evidence="1">
    <location>
        <begin position="66"/>
        <end position="95"/>
    </location>
</feature>
<evidence type="ECO:0000313" key="3">
    <source>
        <dbReference type="Proteomes" id="UP001217089"/>
    </source>
</evidence>
<accession>A0ABQ9FCV3</accession>
<evidence type="ECO:0000256" key="1">
    <source>
        <dbReference type="SAM" id="MobiDB-lite"/>
    </source>
</evidence>
<organism evidence="2 3">
    <name type="scientific">Tegillarca granosa</name>
    <name type="common">Malaysian cockle</name>
    <name type="synonym">Anadara granosa</name>
    <dbReference type="NCBI Taxonomy" id="220873"/>
    <lineage>
        <taxon>Eukaryota</taxon>
        <taxon>Metazoa</taxon>
        <taxon>Spiralia</taxon>
        <taxon>Lophotrochozoa</taxon>
        <taxon>Mollusca</taxon>
        <taxon>Bivalvia</taxon>
        <taxon>Autobranchia</taxon>
        <taxon>Pteriomorphia</taxon>
        <taxon>Arcoida</taxon>
        <taxon>Arcoidea</taxon>
        <taxon>Arcidae</taxon>
        <taxon>Tegillarca</taxon>
    </lineage>
</organism>
<sequence>MRSILSCSGIQPQVCHNATIRQTFAGSSCKSKQTATTPGRVSMYYEPSKSDRMSIFDKWTAYKSRHLSKTDSSETTGTKTAETQSEKDTGEEFEKDKSALKSILSEAGLQPMTDRKAEARQTFAGIASEFKQSGIPIPRNSSVRQTITGSSAKKSQNVGNNKNAAVRNSLADAKVKQNTTPTTAPNSAARLASIGSATRVNLSTTPLSHQNPVSRHKCEASARRVVCPQLAAASPAPQRQETPSASIQKHRKGVTWADELNSPRRIIKKVS</sequence>
<gene>
    <name evidence="2" type="ORF">KUTeg_008671</name>
</gene>
<dbReference type="EMBL" id="JARBDR010000342">
    <property type="protein sequence ID" value="KAJ8314110.1"/>
    <property type="molecule type" value="Genomic_DNA"/>
</dbReference>
<protein>
    <submittedName>
        <fullName evidence="2">Uncharacterized protein</fullName>
    </submittedName>
</protein>
<feature type="compositionally biased region" description="Polar residues" evidence="1">
    <location>
        <begin position="237"/>
        <end position="247"/>
    </location>
</feature>
<feature type="region of interest" description="Disordered" evidence="1">
    <location>
        <begin position="231"/>
        <end position="271"/>
    </location>
</feature>
<name>A0ABQ9FCV3_TEGGR</name>
<proteinExistence type="predicted"/>
<comment type="caution">
    <text evidence="2">The sequence shown here is derived from an EMBL/GenBank/DDBJ whole genome shotgun (WGS) entry which is preliminary data.</text>
</comment>
<reference evidence="2 3" key="1">
    <citation type="submission" date="2022-12" db="EMBL/GenBank/DDBJ databases">
        <title>Chromosome-level genome of Tegillarca granosa.</title>
        <authorList>
            <person name="Kim J."/>
        </authorList>
    </citation>
    <scope>NUCLEOTIDE SEQUENCE [LARGE SCALE GENOMIC DNA]</scope>
    <source>
        <strain evidence="2">Teg-2019</strain>
        <tissue evidence="2">Adductor muscle</tissue>
    </source>
</reference>